<organism evidence="2 3">
    <name type="scientific">Morus notabilis</name>
    <dbReference type="NCBI Taxonomy" id="981085"/>
    <lineage>
        <taxon>Eukaryota</taxon>
        <taxon>Viridiplantae</taxon>
        <taxon>Streptophyta</taxon>
        <taxon>Embryophyta</taxon>
        <taxon>Tracheophyta</taxon>
        <taxon>Spermatophyta</taxon>
        <taxon>Magnoliopsida</taxon>
        <taxon>eudicotyledons</taxon>
        <taxon>Gunneridae</taxon>
        <taxon>Pentapetalae</taxon>
        <taxon>rosids</taxon>
        <taxon>fabids</taxon>
        <taxon>Rosales</taxon>
        <taxon>Moraceae</taxon>
        <taxon>Moreae</taxon>
        <taxon>Morus</taxon>
    </lineage>
</organism>
<sequence>MPCRVHLAAPWLALSPRRDTATVPALPRVDAAAVTTSSRFAAPLPPSPHHRDSRRRCRAHA</sequence>
<proteinExistence type="predicted"/>
<evidence type="ECO:0000313" key="3">
    <source>
        <dbReference type="Proteomes" id="UP000030645"/>
    </source>
</evidence>
<reference evidence="3" key="1">
    <citation type="submission" date="2013-01" db="EMBL/GenBank/DDBJ databases">
        <title>Draft Genome Sequence of a Mulberry Tree, Morus notabilis C.K. Schneid.</title>
        <authorList>
            <person name="He N."/>
            <person name="Zhao S."/>
        </authorList>
    </citation>
    <scope>NUCLEOTIDE SEQUENCE</scope>
</reference>
<keyword evidence="3" id="KW-1185">Reference proteome</keyword>
<evidence type="ECO:0000313" key="2">
    <source>
        <dbReference type="EMBL" id="EXB92365.1"/>
    </source>
</evidence>
<evidence type="ECO:0000256" key="1">
    <source>
        <dbReference type="SAM" id="MobiDB-lite"/>
    </source>
</evidence>
<name>W9S6F1_9ROSA</name>
<dbReference type="EMBL" id="KE345061">
    <property type="protein sequence ID" value="EXB92365.1"/>
    <property type="molecule type" value="Genomic_DNA"/>
</dbReference>
<protein>
    <submittedName>
        <fullName evidence="2">Uncharacterized protein</fullName>
    </submittedName>
</protein>
<feature type="compositionally biased region" description="Basic residues" evidence="1">
    <location>
        <begin position="51"/>
        <end position="61"/>
    </location>
</feature>
<dbReference type="AlphaFoldDB" id="W9S6F1"/>
<feature type="region of interest" description="Disordered" evidence="1">
    <location>
        <begin position="37"/>
        <end position="61"/>
    </location>
</feature>
<accession>W9S6F1</accession>
<gene>
    <name evidence="2" type="ORF">L484_021349</name>
</gene>
<dbReference type="Proteomes" id="UP000030645">
    <property type="component" value="Unassembled WGS sequence"/>
</dbReference>